<dbReference type="PANTHER" id="PTHR46879:SF2">
    <property type="entry name" value="MICROTUBULE-ASSOCIATED SERINE_THREONINE-PROTEIN KINASE 3"/>
    <property type="match status" value="1"/>
</dbReference>
<protein>
    <submittedName>
        <fullName evidence="5">Sushi domain-containing protein 3</fullName>
    </submittedName>
</protein>
<comment type="caution">
    <text evidence="2">Lacks conserved residue(s) required for the propagation of feature annotation.</text>
</comment>
<dbReference type="EMBL" id="JAGXEW010000010">
    <property type="protein sequence ID" value="KAK1167207.1"/>
    <property type="molecule type" value="Genomic_DNA"/>
</dbReference>
<feature type="domain" description="Sushi" evidence="4">
    <location>
        <begin position="30"/>
        <end position="93"/>
    </location>
</feature>
<evidence type="ECO:0000256" key="3">
    <source>
        <dbReference type="SAM" id="Phobius"/>
    </source>
</evidence>
<accession>A0AAD8G7I9</accession>
<dbReference type="InterPro" id="IPR035976">
    <property type="entry name" value="Sushi/SCR/CCP_sf"/>
</dbReference>
<comment type="caution">
    <text evidence="5">The sequence shown here is derived from an EMBL/GenBank/DDBJ whole genome shotgun (WGS) entry which is preliminary data.</text>
</comment>
<dbReference type="InterPro" id="IPR053067">
    <property type="entry name" value="SUSD3"/>
</dbReference>
<evidence type="ECO:0000313" key="6">
    <source>
        <dbReference type="Proteomes" id="UP001230051"/>
    </source>
</evidence>
<keyword evidence="1 2" id="KW-1015">Disulfide bond</keyword>
<dbReference type="SUPFAM" id="SSF57535">
    <property type="entry name" value="Complement control module/SCR domain"/>
    <property type="match status" value="1"/>
</dbReference>
<keyword evidence="3" id="KW-1133">Transmembrane helix</keyword>
<dbReference type="AlphaFoldDB" id="A0AAD8G7I9"/>
<dbReference type="PANTHER" id="PTHR46879">
    <property type="entry name" value="SUSHI DOMAIN-CONTAINING PROTEIN 3"/>
    <property type="match status" value="1"/>
</dbReference>
<name>A0AAD8G7I9_ACIOX</name>
<dbReference type="Gene3D" id="2.10.70.10">
    <property type="entry name" value="Complement Module, domain 1"/>
    <property type="match status" value="1"/>
</dbReference>
<keyword evidence="3" id="KW-0812">Transmembrane</keyword>
<feature type="transmembrane region" description="Helical" evidence="3">
    <location>
        <begin position="104"/>
        <end position="128"/>
    </location>
</feature>
<dbReference type="CDD" id="cd00033">
    <property type="entry name" value="CCP"/>
    <property type="match status" value="1"/>
</dbReference>
<keyword evidence="6" id="KW-1185">Reference proteome</keyword>
<dbReference type="Pfam" id="PF00084">
    <property type="entry name" value="Sushi"/>
    <property type="match status" value="1"/>
</dbReference>
<proteinExistence type="predicted"/>
<dbReference type="PROSITE" id="PS50923">
    <property type="entry name" value="SUSHI"/>
    <property type="match status" value="1"/>
</dbReference>
<feature type="disulfide bond" evidence="2">
    <location>
        <begin position="32"/>
        <end position="75"/>
    </location>
</feature>
<evidence type="ECO:0000259" key="4">
    <source>
        <dbReference type="PROSITE" id="PS50923"/>
    </source>
</evidence>
<dbReference type="SMART" id="SM00032">
    <property type="entry name" value="CCP"/>
    <property type="match status" value="1"/>
</dbReference>
<dbReference type="Proteomes" id="UP001230051">
    <property type="component" value="Unassembled WGS sequence"/>
</dbReference>
<evidence type="ECO:0000313" key="5">
    <source>
        <dbReference type="EMBL" id="KAK1167207.1"/>
    </source>
</evidence>
<keyword evidence="3" id="KW-0472">Membrane</keyword>
<reference evidence="5" key="1">
    <citation type="submission" date="2022-02" db="EMBL/GenBank/DDBJ databases">
        <title>Atlantic sturgeon de novo genome assembly.</title>
        <authorList>
            <person name="Stock M."/>
            <person name="Klopp C."/>
            <person name="Guiguen Y."/>
            <person name="Cabau C."/>
            <person name="Parinello H."/>
            <person name="Santidrian Yebra-Pimentel E."/>
            <person name="Kuhl H."/>
            <person name="Dirks R.P."/>
            <person name="Guessner J."/>
            <person name="Wuertz S."/>
            <person name="Du K."/>
            <person name="Schartl M."/>
        </authorList>
    </citation>
    <scope>NUCLEOTIDE SEQUENCE</scope>
    <source>
        <strain evidence="5">STURGEONOMICS-FGT-2020</strain>
        <tissue evidence="5">Whole blood</tissue>
    </source>
</reference>
<keyword evidence="2" id="KW-0768">Sushi</keyword>
<organism evidence="5 6">
    <name type="scientific">Acipenser oxyrinchus oxyrinchus</name>
    <dbReference type="NCBI Taxonomy" id="40147"/>
    <lineage>
        <taxon>Eukaryota</taxon>
        <taxon>Metazoa</taxon>
        <taxon>Chordata</taxon>
        <taxon>Craniata</taxon>
        <taxon>Vertebrata</taxon>
        <taxon>Euteleostomi</taxon>
        <taxon>Actinopterygii</taxon>
        <taxon>Chondrostei</taxon>
        <taxon>Acipenseriformes</taxon>
        <taxon>Acipenseridae</taxon>
        <taxon>Acipenser</taxon>
    </lineage>
</organism>
<gene>
    <name evidence="5" type="primary">Susd3</name>
    <name evidence="5" type="ORF">AOXY_G11887</name>
</gene>
<evidence type="ECO:0000256" key="2">
    <source>
        <dbReference type="PROSITE-ProRule" id="PRU00302"/>
    </source>
</evidence>
<sequence>MSEKPLSIRLPTTGDPGNTTVAVTTNVSAPHCAALHPLHHGSFYVEAGSGTSLGSVLTFWCNEGYQLVGSEKVTCIVKEGAPQWSNYLPACEVIPKPVDRGLRVAVLVSVISGIVILSMSASFIACCVRERLQRARDRRRDSRHEKGSKSLRRRACWSEREEDEWERTPPKRLPSQLDYRLSVPKSPLYLGEFRGYENQGYQRSQENLLRAPSRGLYSEPQVYPHVVLQRVPTPTAPVYLHLPAQPADSHTQIMSSYTNPAYCSPQGTPQRHYQ</sequence>
<dbReference type="InterPro" id="IPR000436">
    <property type="entry name" value="Sushi_SCR_CCP_dom"/>
</dbReference>
<evidence type="ECO:0000256" key="1">
    <source>
        <dbReference type="ARBA" id="ARBA00023157"/>
    </source>
</evidence>